<dbReference type="SUPFAM" id="SSF48097">
    <property type="entry name" value="Regulator of G-protein signaling, RGS"/>
    <property type="match status" value="1"/>
</dbReference>
<dbReference type="Gene3D" id="1.10.196.10">
    <property type="match status" value="1"/>
</dbReference>
<dbReference type="InterPro" id="IPR003116">
    <property type="entry name" value="RBD_dom"/>
</dbReference>
<dbReference type="InterPro" id="IPR016137">
    <property type="entry name" value="RGS"/>
</dbReference>
<evidence type="ECO:0000256" key="1">
    <source>
        <dbReference type="ARBA" id="ARBA00004496"/>
    </source>
</evidence>
<comment type="function">
    <text evidence="5">Regulates G protein-coupled receptor signaling cascades, including signaling downstream of the N-formylpeptide chemoattractant receptors and leukotriene receptors. Inhibits B cell chemotaxis. Inhibits signal transduction by increasing the GTPase activity of G protein alpha subunits, thereby driving them into their inactive GDP-bound form.</text>
</comment>
<dbReference type="Proteomes" id="UP000694569">
    <property type="component" value="Unplaced"/>
</dbReference>
<evidence type="ECO:0000256" key="4">
    <source>
        <dbReference type="ARBA" id="ARBA00022737"/>
    </source>
</evidence>
<feature type="region of interest" description="Disordered" evidence="6">
    <location>
        <begin position="610"/>
        <end position="648"/>
    </location>
</feature>
<comment type="subcellular location">
    <subcellularLocation>
        <location evidence="1">Cytoplasm</location>
    </subcellularLocation>
</comment>
<feature type="compositionally biased region" description="Basic and acidic residues" evidence="6">
    <location>
        <begin position="297"/>
        <end position="316"/>
    </location>
</feature>
<organism evidence="9 10">
    <name type="scientific">Leptobrachium leishanense</name>
    <name type="common">Leishan spiny toad</name>
    <dbReference type="NCBI Taxonomy" id="445787"/>
    <lineage>
        <taxon>Eukaryota</taxon>
        <taxon>Metazoa</taxon>
        <taxon>Chordata</taxon>
        <taxon>Craniata</taxon>
        <taxon>Vertebrata</taxon>
        <taxon>Euteleostomi</taxon>
        <taxon>Amphibia</taxon>
        <taxon>Batrachia</taxon>
        <taxon>Anura</taxon>
        <taxon>Pelobatoidea</taxon>
        <taxon>Megophryidae</taxon>
        <taxon>Leptobrachium</taxon>
    </lineage>
</organism>
<evidence type="ECO:0000259" key="8">
    <source>
        <dbReference type="PROSITE" id="PS50898"/>
    </source>
</evidence>
<dbReference type="GO" id="GO:0005634">
    <property type="term" value="C:nucleus"/>
    <property type="evidence" value="ECO:0007669"/>
    <property type="project" value="TreeGrafter"/>
</dbReference>
<reference evidence="9" key="2">
    <citation type="submission" date="2025-09" db="UniProtKB">
        <authorList>
            <consortium name="Ensembl"/>
        </authorList>
    </citation>
    <scope>IDENTIFICATION</scope>
</reference>
<dbReference type="CDD" id="cd17137">
    <property type="entry name" value="RBD1_RGS14"/>
    <property type="match status" value="1"/>
</dbReference>
<feature type="region of interest" description="Disordered" evidence="6">
    <location>
        <begin position="506"/>
        <end position="537"/>
    </location>
</feature>
<dbReference type="FunFam" id="1.10.167.10:FF:000001">
    <property type="entry name" value="Putative regulator of g-protein signaling 12"/>
    <property type="match status" value="1"/>
</dbReference>
<dbReference type="Ensembl" id="ENSLLET00000022138.1">
    <property type="protein sequence ID" value="ENSLLEP00000021317.1"/>
    <property type="gene ID" value="ENSLLEG00000013482.1"/>
</dbReference>
<proteinExistence type="predicted"/>
<dbReference type="InterPro" id="IPR044926">
    <property type="entry name" value="RGS_subdomain_2"/>
</dbReference>
<dbReference type="GO" id="GO:0005886">
    <property type="term" value="C:plasma membrane"/>
    <property type="evidence" value="ECO:0007669"/>
    <property type="project" value="TreeGrafter"/>
</dbReference>
<dbReference type="PANTHER" id="PTHR45945">
    <property type="entry name" value="REGULATOR OF G-PROTEIN SIGNALING LOCO"/>
    <property type="match status" value="1"/>
</dbReference>
<dbReference type="InterPro" id="IPR046992">
    <property type="entry name" value="RBD1_RGS14"/>
</dbReference>
<dbReference type="GO" id="GO:0005096">
    <property type="term" value="F:GTPase activator activity"/>
    <property type="evidence" value="ECO:0007669"/>
    <property type="project" value="UniProtKB-KW"/>
</dbReference>
<dbReference type="Pfam" id="PF00615">
    <property type="entry name" value="RGS"/>
    <property type="match status" value="1"/>
</dbReference>
<dbReference type="AlphaFoldDB" id="A0A8C5MZC3"/>
<evidence type="ECO:0000256" key="2">
    <source>
        <dbReference type="ARBA" id="ARBA00022468"/>
    </source>
</evidence>
<name>A0A8C5MZC3_9ANUR</name>
<dbReference type="GeneTree" id="ENSGT00940000161364"/>
<dbReference type="GO" id="GO:0007051">
    <property type="term" value="P:spindle organization"/>
    <property type="evidence" value="ECO:0007669"/>
    <property type="project" value="TreeGrafter"/>
</dbReference>
<dbReference type="InterPro" id="IPR029071">
    <property type="entry name" value="Ubiquitin-like_domsf"/>
</dbReference>
<dbReference type="Gene3D" id="3.10.20.90">
    <property type="entry name" value="Phosphatidylinositol 3-kinase Catalytic Subunit, Chain A, domain 1"/>
    <property type="match status" value="2"/>
</dbReference>
<evidence type="ECO:0000256" key="3">
    <source>
        <dbReference type="ARBA" id="ARBA00022490"/>
    </source>
</evidence>
<keyword evidence="2" id="KW-0343">GTPase activation</keyword>
<evidence type="ECO:0000313" key="10">
    <source>
        <dbReference type="Proteomes" id="UP000694569"/>
    </source>
</evidence>
<keyword evidence="3" id="KW-0963">Cytoplasm</keyword>
<dbReference type="Pfam" id="PF02196">
    <property type="entry name" value="RBD"/>
    <property type="match status" value="1"/>
</dbReference>
<reference evidence="9" key="1">
    <citation type="submission" date="2025-08" db="UniProtKB">
        <authorList>
            <consortium name="Ensembl"/>
        </authorList>
    </citation>
    <scope>IDENTIFICATION</scope>
</reference>
<evidence type="ECO:0000256" key="6">
    <source>
        <dbReference type="SAM" id="MobiDB-lite"/>
    </source>
</evidence>
<evidence type="ECO:0000259" key="7">
    <source>
        <dbReference type="PROSITE" id="PS50132"/>
    </source>
</evidence>
<dbReference type="SMART" id="SM00315">
    <property type="entry name" value="RGS"/>
    <property type="match status" value="1"/>
</dbReference>
<feature type="compositionally biased region" description="Basic and acidic residues" evidence="6">
    <location>
        <begin position="515"/>
        <end position="530"/>
    </location>
</feature>
<accession>A0A8C5MZC3</accession>
<evidence type="ECO:0000313" key="9">
    <source>
        <dbReference type="Ensembl" id="ENSLLEP00000021317.1"/>
    </source>
</evidence>
<dbReference type="SUPFAM" id="SSF54236">
    <property type="entry name" value="Ubiquitin-like"/>
    <property type="match status" value="2"/>
</dbReference>
<dbReference type="PROSITE" id="PS50877">
    <property type="entry name" value="GOLOCO"/>
    <property type="match status" value="1"/>
</dbReference>
<dbReference type="InterPro" id="IPR024066">
    <property type="entry name" value="RGS_subdom1/3"/>
</dbReference>
<feature type="domain" description="RGS" evidence="7">
    <location>
        <begin position="113"/>
        <end position="230"/>
    </location>
</feature>
<dbReference type="GO" id="GO:0007165">
    <property type="term" value="P:signal transduction"/>
    <property type="evidence" value="ECO:0007669"/>
    <property type="project" value="InterPro"/>
</dbReference>
<dbReference type="SMART" id="SM00390">
    <property type="entry name" value="GoLoco"/>
    <property type="match status" value="1"/>
</dbReference>
<dbReference type="PROSITE" id="PS50132">
    <property type="entry name" value="RGS"/>
    <property type="match status" value="1"/>
</dbReference>
<evidence type="ECO:0000256" key="5">
    <source>
        <dbReference type="ARBA" id="ARBA00053238"/>
    </source>
</evidence>
<protein>
    <submittedName>
        <fullName evidence="9">Regulator of G protein signaling 14</fullName>
    </submittedName>
</protein>
<dbReference type="InterPro" id="IPR036305">
    <property type="entry name" value="RGS_sf"/>
</dbReference>
<feature type="compositionally biased region" description="Basic residues" evidence="6">
    <location>
        <begin position="286"/>
        <end position="296"/>
    </location>
</feature>
<dbReference type="InterPro" id="IPR003109">
    <property type="entry name" value="GoLoco_motif"/>
</dbReference>
<dbReference type="PRINTS" id="PR01301">
    <property type="entry name" value="RGSPROTEIN"/>
</dbReference>
<keyword evidence="10" id="KW-1185">Reference proteome</keyword>
<dbReference type="PANTHER" id="PTHR45945:SF2">
    <property type="entry name" value="REGULATOR OF G-PROTEIN SIGNALING 14"/>
    <property type="match status" value="1"/>
</dbReference>
<dbReference type="GO" id="GO:0005737">
    <property type="term" value="C:cytoplasm"/>
    <property type="evidence" value="ECO:0007669"/>
    <property type="project" value="UniProtKB-SubCell"/>
</dbReference>
<sequence length="743" mass="83483">MANTSDDPTNRPPNASDKKPTSRHTGRSLQFLEFPFWEVRGARTRLSTLRSKFKASKSFYINRSLESREVFAVSDGELNNTDGRGSDQSLNSLPSVRSSGLASDHSVASWAVSFERLLQDSLGVEYFTEFLKKEYSAENIFFWKACEKFQNIPADNSEQLLKESRSIYNEFLSSSSVCPVNVDHQAVITEDMLQKPFLDMFKAQQMQIFNLMKFDSYARFVKSSLYQDCMVSEVEGRPLPSLISSPTTTCINFPSGAVKKKLRAGKSLPLAVEVTEVESSTDSGSRPRRSFKRKDRKGTGRELADPNEASSRRESRTSLNSSTSLDHNLISSFSSKFENDNGSHSSTEPDGEAKPLKYCCVYLPDGTASLSAVRPGVSIRDILAGICEKRGYCITDVKVYLTGNEQKPLALDQESKVLADQEVRLETRIGFDLHIEHVNKNVRIVAKPLKSIREALQPTMKKYGLENHHVVLHKVGESKILDQGCSINEVARQKLVLEVPDIKEGKTRTGSVTDHQTKTDHPNNKTEDTSKSTNRNHHGIQKEVDHMNHLLCGKMKSKLPKHTYDFEGLVELLNRVQNSRAEDQRGLLSKKDLELPDFLKLPTENQFENCHTSSVEVSKEVPKTPPPSPGSSPDFEMNSKCRGSKDTPTTLTNECSAAPHNHGSVNESASLTDMAQAKKDSTLQRRFQVLAPCLTRHLSMSKYIMRNRNLHCKKSHSYIYDLPDARQSCRSICTYKILYGKIY</sequence>
<dbReference type="PROSITE" id="PS50898">
    <property type="entry name" value="RBD"/>
    <property type="match status" value="2"/>
</dbReference>
<dbReference type="InterPro" id="IPR046995">
    <property type="entry name" value="RGS10/12/14-like"/>
</dbReference>
<keyword evidence="4" id="KW-0677">Repeat</keyword>
<dbReference type="OrthoDB" id="196547at2759"/>
<feature type="domain" description="RBD" evidence="8">
    <location>
        <begin position="357"/>
        <end position="428"/>
    </location>
</feature>
<dbReference type="SMART" id="SM00455">
    <property type="entry name" value="RBD"/>
    <property type="match status" value="2"/>
</dbReference>
<dbReference type="Gene3D" id="1.10.167.10">
    <property type="entry name" value="Regulator of G-protein Signalling 4, domain 2"/>
    <property type="match status" value="1"/>
</dbReference>
<gene>
    <name evidence="9" type="primary">RGS14</name>
</gene>
<feature type="domain" description="RBD" evidence="8">
    <location>
        <begin position="430"/>
        <end position="500"/>
    </location>
</feature>
<dbReference type="GO" id="GO:0008277">
    <property type="term" value="P:regulation of G protein-coupled receptor signaling pathway"/>
    <property type="evidence" value="ECO:0007669"/>
    <property type="project" value="TreeGrafter"/>
</dbReference>
<feature type="region of interest" description="Disordered" evidence="6">
    <location>
        <begin position="276"/>
        <end position="325"/>
    </location>
</feature>
<dbReference type="GO" id="GO:0051301">
    <property type="term" value="P:cell division"/>
    <property type="evidence" value="ECO:0007669"/>
    <property type="project" value="TreeGrafter"/>
</dbReference>
<feature type="region of interest" description="Disordered" evidence="6">
    <location>
        <begin position="1"/>
        <end position="25"/>
    </location>
</feature>